<reference evidence="2 3" key="1">
    <citation type="submission" date="2014-04" db="EMBL/GenBank/DDBJ databases">
        <title>Genome assembly of Hyalangium minutum DSM 14724.</title>
        <authorList>
            <person name="Sharma G."/>
            <person name="Subramanian S."/>
        </authorList>
    </citation>
    <scope>NUCLEOTIDE SEQUENCE [LARGE SCALE GENOMIC DNA]</scope>
    <source>
        <strain evidence="2 3">DSM 14724</strain>
    </source>
</reference>
<dbReference type="EMBL" id="JMCB01000001">
    <property type="protein sequence ID" value="KFE71993.1"/>
    <property type="molecule type" value="Genomic_DNA"/>
</dbReference>
<dbReference type="AlphaFoldDB" id="A0A085WWD0"/>
<protein>
    <submittedName>
        <fullName evidence="2">Uncharacterized protein</fullName>
    </submittedName>
</protein>
<name>A0A085WWD0_9BACT</name>
<evidence type="ECO:0000256" key="1">
    <source>
        <dbReference type="SAM" id="MobiDB-lite"/>
    </source>
</evidence>
<dbReference type="Proteomes" id="UP000028725">
    <property type="component" value="Unassembled WGS sequence"/>
</dbReference>
<dbReference type="STRING" id="394096.DB31_0254"/>
<comment type="caution">
    <text evidence="2">The sequence shown here is derived from an EMBL/GenBank/DDBJ whole genome shotgun (WGS) entry which is preliminary data.</text>
</comment>
<organism evidence="2 3">
    <name type="scientific">Hyalangium minutum</name>
    <dbReference type="NCBI Taxonomy" id="394096"/>
    <lineage>
        <taxon>Bacteria</taxon>
        <taxon>Pseudomonadati</taxon>
        <taxon>Myxococcota</taxon>
        <taxon>Myxococcia</taxon>
        <taxon>Myxococcales</taxon>
        <taxon>Cystobacterineae</taxon>
        <taxon>Archangiaceae</taxon>
        <taxon>Hyalangium</taxon>
    </lineage>
</organism>
<proteinExistence type="predicted"/>
<dbReference type="RefSeq" id="WP_083967949.1">
    <property type="nucleotide sequence ID" value="NZ_JMCB01000001.1"/>
</dbReference>
<evidence type="ECO:0000313" key="2">
    <source>
        <dbReference type="EMBL" id="KFE71993.1"/>
    </source>
</evidence>
<feature type="region of interest" description="Disordered" evidence="1">
    <location>
        <begin position="1"/>
        <end position="68"/>
    </location>
</feature>
<accession>A0A085WWD0</accession>
<sequence>MALLLLAPAMKSRAHPSMGKTIPPLTEPSGEAETPPSTESKPLAPWESLSMDEEPTTIQVRRAGVKTA</sequence>
<keyword evidence="3" id="KW-1185">Reference proteome</keyword>
<evidence type="ECO:0000313" key="3">
    <source>
        <dbReference type="Proteomes" id="UP000028725"/>
    </source>
</evidence>
<gene>
    <name evidence="2" type="ORF">DB31_0254</name>
</gene>